<evidence type="ECO:0000256" key="5">
    <source>
        <dbReference type="ARBA" id="ARBA00022597"/>
    </source>
</evidence>
<name>G5QLY9_SALRU</name>
<keyword evidence="6" id="KW-0598">Phosphotransferase system</keyword>
<dbReference type="GO" id="GO:0005886">
    <property type="term" value="C:plasma membrane"/>
    <property type="evidence" value="ECO:0007669"/>
    <property type="project" value="UniProtKB-SubCell"/>
</dbReference>
<protein>
    <recommendedName>
        <fullName evidence="12">Ascorbate-specific PTS system EIIC component</fullName>
    </recommendedName>
    <alternativeName>
        <fullName evidence="13">Ascorbate-specific permease IIC component UlaA</fullName>
    </alternativeName>
</protein>
<feature type="transmembrane region" description="Helical" evidence="14">
    <location>
        <begin position="260"/>
        <end position="279"/>
    </location>
</feature>
<dbReference type="NCBIfam" id="NF009553">
    <property type="entry name" value="PRK12997.1-5"/>
    <property type="match status" value="1"/>
</dbReference>
<organism evidence="15 16">
    <name type="scientific">Salmonella enterica subsp. enterica serovar Rubislaw str. A4-653</name>
    <dbReference type="NCBI Taxonomy" id="913081"/>
    <lineage>
        <taxon>Bacteria</taxon>
        <taxon>Pseudomonadati</taxon>
        <taxon>Pseudomonadota</taxon>
        <taxon>Gammaproteobacteria</taxon>
        <taxon>Enterobacterales</taxon>
        <taxon>Enterobacteriaceae</taxon>
        <taxon>Salmonella</taxon>
    </lineage>
</organism>
<dbReference type="GO" id="GO:0009401">
    <property type="term" value="P:phosphoenolpyruvate-dependent sugar phosphotransferase system"/>
    <property type="evidence" value="ECO:0007669"/>
    <property type="project" value="UniProtKB-KW"/>
</dbReference>
<dbReference type="NCBIfam" id="NF006922">
    <property type="entry name" value="PRK09410.1-5"/>
    <property type="match status" value="1"/>
</dbReference>
<comment type="similarity">
    <text evidence="11">Belongs to the UlaA family.</text>
</comment>
<proteinExistence type="inferred from homology"/>
<dbReference type="InterPro" id="IPR004703">
    <property type="entry name" value="PTS_sugar-sp_permease"/>
</dbReference>
<evidence type="ECO:0000256" key="6">
    <source>
        <dbReference type="ARBA" id="ARBA00022683"/>
    </source>
</evidence>
<comment type="subunit">
    <text evidence="2">Homodimer.</text>
</comment>
<feature type="transmembrane region" description="Helical" evidence="14">
    <location>
        <begin position="151"/>
        <end position="171"/>
    </location>
</feature>
<feature type="transmembrane region" description="Helical" evidence="14">
    <location>
        <begin position="45"/>
        <end position="66"/>
    </location>
</feature>
<dbReference type="AlphaFoldDB" id="G5QLY9"/>
<evidence type="ECO:0000256" key="10">
    <source>
        <dbReference type="ARBA" id="ARBA00037387"/>
    </source>
</evidence>
<keyword evidence="5" id="KW-0762">Sugar transport</keyword>
<keyword evidence="9 14" id="KW-0472">Membrane</keyword>
<dbReference type="PANTHER" id="PTHR33843">
    <property type="entry name" value="ASCORBATE-SPECIFIC PTS SYSTEM EIIC COMPONENT"/>
    <property type="match status" value="1"/>
</dbReference>
<keyword evidence="8 14" id="KW-1133">Transmembrane helix</keyword>
<dbReference type="InterPro" id="IPR051562">
    <property type="entry name" value="Ascorbate-PTS_EIIC"/>
</dbReference>
<feature type="transmembrane region" description="Helical" evidence="14">
    <location>
        <begin position="390"/>
        <end position="415"/>
    </location>
</feature>
<evidence type="ECO:0000256" key="3">
    <source>
        <dbReference type="ARBA" id="ARBA00022448"/>
    </source>
</evidence>
<evidence type="ECO:0000313" key="16">
    <source>
        <dbReference type="Proteomes" id="UP000004903"/>
    </source>
</evidence>
<feature type="transmembrane region" description="Helical" evidence="14">
    <location>
        <begin position="123"/>
        <end position="145"/>
    </location>
</feature>
<feature type="transmembrane region" description="Helical" evidence="14">
    <location>
        <begin position="15"/>
        <end position="33"/>
    </location>
</feature>
<dbReference type="EMBL" id="AFCT01001383">
    <property type="protein sequence ID" value="EHC85395.1"/>
    <property type="molecule type" value="Genomic_DNA"/>
</dbReference>
<evidence type="ECO:0000313" key="15">
    <source>
        <dbReference type="EMBL" id="EHC85395.1"/>
    </source>
</evidence>
<keyword evidence="7 14" id="KW-0812">Transmembrane</keyword>
<evidence type="ECO:0000256" key="13">
    <source>
        <dbReference type="ARBA" id="ARBA00042859"/>
    </source>
</evidence>
<evidence type="ECO:0000256" key="4">
    <source>
        <dbReference type="ARBA" id="ARBA00022475"/>
    </source>
</evidence>
<keyword evidence="4" id="KW-1003">Cell membrane</keyword>
<dbReference type="Pfam" id="PF03611">
    <property type="entry name" value="EIIC-GAT"/>
    <property type="match status" value="1"/>
</dbReference>
<evidence type="ECO:0000256" key="11">
    <source>
        <dbReference type="ARBA" id="ARBA00038218"/>
    </source>
</evidence>
<evidence type="ECO:0000256" key="2">
    <source>
        <dbReference type="ARBA" id="ARBA00011738"/>
    </source>
</evidence>
<evidence type="ECO:0000256" key="1">
    <source>
        <dbReference type="ARBA" id="ARBA00004651"/>
    </source>
</evidence>
<feature type="transmembrane region" description="Helical" evidence="14">
    <location>
        <begin position="97"/>
        <end position="116"/>
    </location>
</feature>
<evidence type="ECO:0000256" key="12">
    <source>
        <dbReference type="ARBA" id="ARBA00039702"/>
    </source>
</evidence>
<feature type="transmembrane region" description="Helical" evidence="14">
    <location>
        <begin position="222"/>
        <end position="240"/>
    </location>
</feature>
<dbReference type="PATRIC" id="fig|913081.3.peg.2962"/>
<evidence type="ECO:0000256" key="7">
    <source>
        <dbReference type="ARBA" id="ARBA00022692"/>
    </source>
</evidence>
<evidence type="ECO:0000256" key="14">
    <source>
        <dbReference type="SAM" id="Phobius"/>
    </source>
</evidence>
<dbReference type="PANTHER" id="PTHR33843:SF4">
    <property type="entry name" value="ASCORBATE-SPECIFIC PTS SYSTEM EIIC COMPONENT"/>
    <property type="match status" value="1"/>
</dbReference>
<dbReference type="NCBIfam" id="NF009549">
    <property type="entry name" value="PRK12996.1"/>
    <property type="match status" value="1"/>
</dbReference>
<feature type="transmembrane region" description="Helical" evidence="14">
    <location>
        <begin position="359"/>
        <end position="378"/>
    </location>
</feature>
<feature type="transmembrane region" description="Helical" evidence="14">
    <location>
        <begin position="435"/>
        <end position="458"/>
    </location>
</feature>
<evidence type="ECO:0000256" key="8">
    <source>
        <dbReference type="ARBA" id="ARBA00022989"/>
    </source>
</evidence>
<evidence type="ECO:0000256" key="9">
    <source>
        <dbReference type="ARBA" id="ARBA00023136"/>
    </source>
</evidence>
<dbReference type="Proteomes" id="UP000004903">
    <property type="component" value="Unassembled WGS sequence"/>
</dbReference>
<feature type="transmembrane region" description="Helical" evidence="14">
    <location>
        <begin position="334"/>
        <end position="353"/>
    </location>
</feature>
<comment type="function">
    <text evidence="10">The phosphoenolpyruvate-dependent sugar phosphotransferase system (sugar PTS), a major carbohydrate active transport system, catalyzes the phosphorylation of incoming sugar substrates concomitantly with their translocation across the cell membrane. The enzyme II UlaABC PTS system is involved in ascorbate transport.</text>
</comment>
<keyword evidence="3" id="KW-0813">Transport</keyword>
<sequence>MDMFILETLNFVVDILKVPSVLVGLIALIGLVAQKKAFSDVVKGTIKTILGFIVLGGGATVLVGSLNPLGGMFEHAFNIQGIIPNNEAIVSIALEKYGASTALIMAFGMVANIVVARFTRLKYIFLTGHHTFYMACMIGVILTVAGFEGVGLVFTGSLILGLVMAFFPALAQRYMRRITGTDDIAFGHFGTLGYVLSGWIGSLCGKGSRSTEEMNLPKNLSFLRDSSISISLTMMIIYLIMAVSAGREYVEATFSGGQNYLVYAIIMAITFAAGVFIILQGVRLILAEIVPAFTGFSEKLVPNARPALKNWCQTRVPARPALDCPVVYPYAPNAVLIGFLFSFLGGLVGLFLLGQMKLVLILPGVVPHFFTGATAGVFGNATGGRRGAMIGAFANGLLITFLPVLLLPVLGAIGFANTTFSDADFGVIGILLGNLARYLSPMAITGLVVALFALLVAYNVLAKNKKVNAEVQENSGAKE</sequence>
<reference evidence="15 16" key="1">
    <citation type="journal article" date="2011" name="BMC Genomics">
        <title>Genome sequencing reveals diversification of virulence factor content and possible host adaptation in distinct subpopulations of Salmonella enterica.</title>
        <authorList>
            <person name="den Bakker H.C."/>
            <person name="Moreno Switt A.I."/>
            <person name="Govoni G."/>
            <person name="Cummings C.A."/>
            <person name="Ranieri M.L."/>
            <person name="Degoricija L."/>
            <person name="Hoelzer K."/>
            <person name="Rodriguez-Rivera L.D."/>
            <person name="Brown S."/>
            <person name="Bolchacova E."/>
            <person name="Furtado M.R."/>
            <person name="Wiedmann M."/>
        </authorList>
    </citation>
    <scope>NUCLEOTIDE SEQUENCE [LARGE SCALE GENOMIC DNA]</scope>
    <source>
        <strain evidence="15 16">A4-653</strain>
    </source>
</reference>
<accession>G5QLY9</accession>
<comment type="subcellular location">
    <subcellularLocation>
        <location evidence="1">Cell membrane</location>
        <topology evidence="1">Multi-pass membrane protein</topology>
    </subcellularLocation>
</comment>
<gene>
    <name evidence="15" type="ORF">LTSERUB_3819</name>
</gene>
<comment type="caution">
    <text evidence="15">The sequence shown here is derived from an EMBL/GenBank/DDBJ whole genome shotgun (WGS) entry which is preliminary data.</text>
</comment>